<dbReference type="PANTHER" id="PTHR42885">
    <property type="entry name" value="HISTIDINOL-PHOSPHATE AMINOTRANSFERASE-RELATED"/>
    <property type="match status" value="1"/>
</dbReference>
<dbReference type="STRING" id="1217721.HY57_07010"/>
<name>A0A075JYK9_9GAMM</name>
<keyword evidence="7 11" id="KW-0456">Lyase</keyword>
<evidence type="ECO:0000256" key="3">
    <source>
        <dbReference type="ARBA" id="ARBA00004953"/>
    </source>
</evidence>
<dbReference type="Gene3D" id="3.40.640.10">
    <property type="entry name" value="Type I PLP-dependent aspartate aminotransferase-like (Major domain)"/>
    <property type="match status" value="1"/>
</dbReference>
<evidence type="ECO:0000313" key="11">
    <source>
        <dbReference type="EMBL" id="AIF47034.1"/>
    </source>
</evidence>
<keyword evidence="12" id="KW-1185">Reference proteome</keyword>
<dbReference type="GO" id="GO:0009236">
    <property type="term" value="P:cobalamin biosynthetic process"/>
    <property type="evidence" value="ECO:0007669"/>
    <property type="project" value="UniProtKB-UniPathway"/>
</dbReference>
<proteinExistence type="predicted"/>
<dbReference type="InterPro" id="IPR005860">
    <property type="entry name" value="CobD"/>
</dbReference>
<evidence type="ECO:0000256" key="2">
    <source>
        <dbReference type="ARBA" id="ARBA00003444"/>
    </source>
</evidence>
<dbReference type="HOGENOM" id="CLU_017584_3_4_6"/>
<sequence length="332" mass="35774">MLEHGGRLLRAAREYGIPPEDWLDLSTGISPLAWPVPPLPTSVWQRLPEDDDGLVEVACAYYGATHLLPVAGSQAAIQALPALRRPSRVGVIAPGYNEHAHAWRRAGHAVEALPAATLLAEVSRFDVIVLIHPNNPGGDRFERARLLACHEALAARGGWLIVDEAFMDATPEESLCRESSREGLIVLRSSGKFFGMAGARAGFVAAHPALLEALRERLGPWTLSGPTRYALKQALADHAWHTTARAWLHAASDGLSSLLSRHGMPPTAGCAFFHWWKSAQAESVHVALAQRGILTRLFTTPASLRFGLPADEAGLHRLGDALGSLEQGRASP</sequence>
<evidence type="ECO:0000256" key="8">
    <source>
        <dbReference type="ARBA" id="ARBA00029996"/>
    </source>
</evidence>
<dbReference type="InterPro" id="IPR004839">
    <property type="entry name" value="Aminotransferase_I/II_large"/>
</dbReference>
<evidence type="ECO:0000313" key="12">
    <source>
        <dbReference type="Proteomes" id="UP000027987"/>
    </source>
</evidence>
<dbReference type="EMBL" id="CP008884">
    <property type="protein sequence ID" value="AIF47034.1"/>
    <property type="molecule type" value="Genomic_DNA"/>
</dbReference>
<dbReference type="GO" id="GO:0048472">
    <property type="term" value="F:threonine-phosphate decarboxylase activity"/>
    <property type="evidence" value="ECO:0007669"/>
    <property type="project" value="UniProtKB-EC"/>
</dbReference>
<dbReference type="Proteomes" id="UP000027987">
    <property type="component" value="Chromosome"/>
</dbReference>
<dbReference type="InterPro" id="IPR015421">
    <property type="entry name" value="PyrdxlP-dep_Trfase_major"/>
</dbReference>
<organism evidence="11 12">
    <name type="scientific">Dyella japonica A8</name>
    <dbReference type="NCBI Taxonomy" id="1217721"/>
    <lineage>
        <taxon>Bacteria</taxon>
        <taxon>Pseudomonadati</taxon>
        <taxon>Pseudomonadota</taxon>
        <taxon>Gammaproteobacteria</taxon>
        <taxon>Lysobacterales</taxon>
        <taxon>Rhodanobacteraceae</taxon>
        <taxon>Dyella</taxon>
    </lineage>
</organism>
<dbReference type="UniPathway" id="UPA00148"/>
<keyword evidence="6" id="KW-0663">Pyridoxal phosphate</keyword>
<accession>A0A075JYK9</accession>
<reference evidence="11 12" key="1">
    <citation type="submission" date="2014-07" db="EMBL/GenBank/DDBJ databases">
        <title>Complete Genome Sequence of Dyella japonica Strain A8 Isolated from Malaysian Tropical Soil.</title>
        <authorList>
            <person name="Hui R.K.H."/>
            <person name="Chen J.-W."/>
            <person name="Chan K.-G."/>
            <person name="Leung F.C.C."/>
        </authorList>
    </citation>
    <scope>NUCLEOTIDE SEQUENCE [LARGE SCALE GENOMIC DNA]</scope>
    <source>
        <strain evidence="11 12">A8</strain>
    </source>
</reference>
<gene>
    <name evidence="11" type="ORF">HY57_07010</name>
</gene>
<dbReference type="Gene3D" id="3.90.1150.10">
    <property type="entry name" value="Aspartate Aminotransferase, domain 1"/>
    <property type="match status" value="1"/>
</dbReference>
<dbReference type="GO" id="GO:0030170">
    <property type="term" value="F:pyridoxal phosphate binding"/>
    <property type="evidence" value="ECO:0007669"/>
    <property type="project" value="InterPro"/>
</dbReference>
<dbReference type="InterPro" id="IPR015424">
    <property type="entry name" value="PyrdxlP-dep_Trfase"/>
</dbReference>
<dbReference type="PATRIC" id="fig|1217721.7.peg.1460"/>
<dbReference type="CDD" id="cd00609">
    <property type="entry name" value="AAT_like"/>
    <property type="match status" value="1"/>
</dbReference>
<feature type="domain" description="Aminotransferase class I/classII large" evidence="10">
    <location>
        <begin position="66"/>
        <end position="313"/>
    </location>
</feature>
<evidence type="ECO:0000256" key="4">
    <source>
        <dbReference type="ARBA" id="ARBA00012285"/>
    </source>
</evidence>
<dbReference type="EC" id="4.1.1.81" evidence="4"/>
<dbReference type="RefSeq" id="WP_019466304.1">
    <property type="nucleotide sequence ID" value="NZ_ALOY01000172.1"/>
</dbReference>
<evidence type="ECO:0000256" key="6">
    <source>
        <dbReference type="ARBA" id="ARBA00022898"/>
    </source>
</evidence>
<dbReference type="InterPro" id="IPR015422">
    <property type="entry name" value="PyrdxlP-dep_Trfase_small"/>
</dbReference>
<comment type="catalytic activity">
    <reaction evidence="9">
        <text>O-phospho-L-threonine + H(+) = (R)-1-aminopropan-2-yl phosphate + CO2</text>
        <dbReference type="Rhea" id="RHEA:11492"/>
        <dbReference type="ChEBI" id="CHEBI:15378"/>
        <dbReference type="ChEBI" id="CHEBI:16526"/>
        <dbReference type="ChEBI" id="CHEBI:58563"/>
        <dbReference type="ChEBI" id="CHEBI:58675"/>
        <dbReference type="EC" id="4.1.1.81"/>
    </reaction>
</comment>
<evidence type="ECO:0000256" key="7">
    <source>
        <dbReference type="ARBA" id="ARBA00023239"/>
    </source>
</evidence>
<dbReference type="PANTHER" id="PTHR42885:SF1">
    <property type="entry name" value="THREONINE-PHOSPHATE DECARBOXYLASE"/>
    <property type="match status" value="1"/>
</dbReference>
<evidence type="ECO:0000259" key="10">
    <source>
        <dbReference type="Pfam" id="PF00155"/>
    </source>
</evidence>
<evidence type="ECO:0000256" key="9">
    <source>
        <dbReference type="ARBA" id="ARBA00048531"/>
    </source>
</evidence>
<evidence type="ECO:0000256" key="5">
    <source>
        <dbReference type="ARBA" id="ARBA00022573"/>
    </source>
</evidence>
<dbReference type="AlphaFoldDB" id="A0A075JYK9"/>
<comment type="pathway">
    <text evidence="3">Cofactor biosynthesis; adenosylcobalamin biosynthesis.</text>
</comment>
<keyword evidence="5" id="KW-0169">Cobalamin biosynthesis</keyword>
<dbReference type="KEGG" id="dja:HY57_07010"/>
<protein>
    <recommendedName>
        <fullName evidence="4">threonine-phosphate decarboxylase</fullName>
        <ecNumber evidence="4">4.1.1.81</ecNumber>
    </recommendedName>
    <alternativeName>
        <fullName evidence="8">L-threonine-O-3-phosphate decarboxylase</fullName>
    </alternativeName>
</protein>
<evidence type="ECO:0000256" key="1">
    <source>
        <dbReference type="ARBA" id="ARBA00001933"/>
    </source>
</evidence>
<dbReference type="NCBIfam" id="TIGR01140">
    <property type="entry name" value="L_thr_O3P_dcar"/>
    <property type="match status" value="1"/>
</dbReference>
<comment type="cofactor">
    <cofactor evidence="1">
        <name>pyridoxal 5'-phosphate</name>
        <dbReference type="ChEBI" id="CHEBI:597326"/>
    </cofactor>
</comment>
<dbReference type="OrthoDB" id="9799304at2"/>
<dbReference type="SUPFAM" id="SSF53383">
    <property type="entry name" value="PLP-dependent transferases"/>
    <property type="match status" value="1"/>
</dbReference>
<comment type="function">
    <text evidence="2">Decarboxylates L-threonine-O-3-phosphate to yield (R)-1-amino-2-propanol O-2-phosphate, the precursor for the linkage between the nucleotide loop and the corrin ring in cobalamin.</text>
</comment>
<dbReference type="Pfam" id="PF00155">
    <property type="entry name" value="Aminotran_1_2"/>
    <property type="match status" value="1"/>
</dbReference>